<reference evidence="9" key="1">
    <citation type="submission" date="2018-05" db="EMBL/GenBank/DDBJ databases">
        <authorList>
            <person name="Lanie J.A."/>
            <person name="Ng W.-L."/>
            <person name="Kazmierczak K.M."/>
            <person name="Andrzejewski T.M."/>
            <person name="Davidsen T.M."/>
            <person name="Wayne K.J."/>
            <person name="Tettelin H."/>
            <person name="Glass J.I."/>
            <person name="Rusch D."/>
            <person name="Podicherti R."/>
            <person name="Tsui H.-C.T."/>
            <person name="Winkler M.E."/>
        </authorList>
    </citation>
    <scope>NUCLEOTIDE SEQUENCE</scope>
</reference>
<comment type="subcellular location">
    <subcellularLocation>
        <location evidence="1">Membrane</location>
    </subcellularLocation>
</comment>
<dbReference type="GO" id="GO:0090529">
    <property type="term" value="P:cell septum assembly"/>
    <property type="evidence" value="ECO:0007669"/>
    <property type="project" value="InterPro"/>
</dbReference>
<name>A0A381R9K2_9ZZZZ</name>
<dbReference type="PANTHER" id="PTHR35851:SF1">
    <property type="entry name" value="CELL DIVISION PROTEIN FTSQ"/>
    <property type="match status" value="1"/>
</dbReference>
<evidence type="ECO:0000256" key="5">
    <source>
        <dbReference type="ARBA" id="ARBA00022989"/>
    </source>
</evidence>
<keyword evidence="5" id="KW-1133">Transmembrane helix</keyword>
<keyword evidence="3" id="KW-0132">Cell division</keyword>
<organism evidence="9">
    <name type="scientific">marine metagenome</name>
    <dbReference type="NCBI Taxonomy" id="408172"/>
    <lineage>
        <taxon>unclassified sequences</taxon>
        <taxon>metagenomes</taxon>
        <taxon>ecological metagenomes</taxon>
    </lineage>
</organism>
<dbReference type="InterPro" id="IPR013685">
    <property type="entry name" value="POTRA_FtsQ_type"/>
</dbReference>
<dbReference type="PROSITE" id="PS51779">
    <property type="entry name" value="POTRA"/>
    <property type="match status" value="1"/>
</dbReference>
<evidence type="ECO:0000256" key="2">
    <source>
        <dbReference type="ARBA" id="ARBA00022475"/>
    </source>
</evidence>
<keyword evidence="4" id="KW-0812">Transmembrane</keyword>
<sequence>MEMFRIDEGDIDIHGLRYLTRETVLQAMELTPETSVWSNTDLWVTDLGALPLVRSANVVRQLPHTIIVSLLERQPVALVPTPTLEPVDGDGILLPLDPASHRLDLPILETEYPFVEGRRIMPSRTRVLASEVNRLMQADTAFLQMLSEVRWGKDSSLVARWSKPDVDFLLPFGLSAKRLREGLIVLAHAINRTPHDLPKSVDLRFADLVVVRRANEN</sequence>
<evidence type="ECO:0000256" key="3">
    <source>
        <dbReference type="ARBA" id="ARBA00022618"/>
    </source>
</evidence>
<gene>
    <name evidence="9" type="ORF">METZ01_LOCUS40373</name>
</gene>
<keyword evidence="2" id="KW-1003">Cell membrane</keyword>
<accession>A0A381R9K2</accession>
<dbReference type="EMBL" id="UINC01001727">
    <property type="protein sequence ID" value="SUZ87519.1"/>
    <property type="molecule type" value="Genomic_DNA"/>
</dbReference>
<evidence type="ECO:0000256" key="6">
    <source>
        <dbReference type="ARBA" id="ARBA00023136"/>
    </source>
</evidence>
<dbReference type="Gene3D" id="3.10.20.310">
    <property type="entry name" value="membrane protein fhac"/>
    <property type="match status" value="1"/>
</dbReference>
<dbReference type="Pfam" id="PF08478">
    <property type="entry name" value="POTRA_1"/>
    <property type="match status" value="1"/>
</dbReference>
<dbReference type="InterPro" id="IPR034746">
    <property type="entry name" value="POTRA"/>
</dbReference>
<keyword evidence="7" id="KW-0131">Cell cycle</keyword>
<dbReference type="GO" id="GO:0016020">
    <property type="term" value="C:membrane"/>
    <property type="evidence" value="ECO:0007669"/>
    <property type="project" value="UniProtKB-SubCell"/>
</dbReference>
<dbReference type="InterPro" id="IPR026579">
    <property type="entry name" value="FtsQ"/>
</dbReference>
<evidence type="ECO:0000256" key="7">
    <source>
        <dbReference type="ARBA" id="ARBA00023306"/>
    </source>
</evidence>
<evidence type="ECO:0000313" key="9">
    <source>
        <dbReference type="EMBL" id="SUZ87519.1"/>
    </source>
</evidence>
<dbReference type="PANTHER" id="PTHR35851">
    <property type="entry name" value="CELL DIVISION PROTEIN FTSQ"/>
    <property type="match status" value="1"/>
</dbReference>
<evidence type="ECO:0000256" key="4">
    <source>
        <dbReference type="ARBA" id="ARBA00022692"/>
    </source>
</evidence>
<keyword evidence="6" id="KW-0472">Membrane</keyword>
<evidence type="ECO:0000256" key="1">
    <source>
        <dbReference type="ARBA" id="ARBA00004370"/>
    </source>
</evidence>
<protein>
    <recommendedName>
        <fullName evidence="8">POTRA domain-containing protein</fullName>
    </recommendedName>
</protein>
<feature type="domain" description="POTRA" evidence="8">
    <location>
        <begin position="4"/>
        <end position="73"/>
    </location>
</feature>
<dbReference type="AlphaFoldDB" id="A0A381R9K2"/>
<evidence type="ECO:0000259" key="8">
    <source>
        <dbReference type="PROSITE" id="PS51779"/>
    </source>
</evidence>
<proteinExistence type="predicted"/>